<dbReference type="KEGG" id="tps:THAPSDRAFT_260866"/>
<evidence type="ECO:0000256" key="2">
    <source>
        <dbReference type="ARBA" id="ARBA00007421"/>
    </source>
</evidence>
<dbReference type="PANTHER" id="PTHR14052">
    <property type="entry name" value="ORIGIN RECOGNITION COMPLEX SUBUNIT 2"/>
    <property type="match status" value="1"/>
</dbReference>
<keyword evidence="3 5" id="KW-0235">DNA replication</keyword>
<organism evidence="8 9">
    <name type="scientific">Thalassiosira pseudonana</name>
    <name type="common">Marine diatom</name>
    <name type="synonym">Cyclotella nana</name>
    <dbReference type="NCBI Taxonomy" id="35128"/>
    <lineage>
        <taxon>Eukaryota</taxon>
        <taxon>Sar</taxon>
        <taxon>Stramenopiles</taxon>
        <taxon>Ochrophyta</taxon>
        <taxon>Bacillariophyta</taxon>
        <taxon>Coscinodiscophyceae</taxon>
        <taxon>Thalassiosirophycidae</taxon>
        <taxon>Thalassiosirales</taxon>
        <taxon>Thalassiosiraceae</taxon>
        <taxon>Thalassiosira</taxon>
    </lineage>
</organism>
<dbReference type="InterPro" id="IPR056773">
    <property type="entry name" value="WHD_ORC2"/>
</dbReference>
<reference evidence="8 9" key="2">
    <citation type="journal article" date="2008" name="Nature">
        <title>The Phaeodactylum genome reveals the evolutionary history of diatom genomes.</title>
        <authorList>
            <person name="Bowler C."/>
            <person name="Allen A.E."/>
            <person name="Badger J.H."/>
            <person name="Grimwood J."/>
            <person name="Jabbari K."/>
            <person name="Kuo A."/>
            <person name="Maheswari U."/>
            <person name="Martens C."/>
            <person name="Maumus F."/>
            <person name="Otillar R.P."/>
            <person name="Rayko E."/>
            <person name="Salamov A."/>
            <person name="Vandepoele K."/>
            <person name="Beszteri B."/>
            <person name="Gruber A."/>
            <person name="Heijde M."/>
            <person name="Katinka M."/>
            <person name="Mock T."/>
            <person name="Valentin K."/>
            <person name="Verret F."/>
            <person name="Berges J.A."/>
            <person name="Brownlee C."/>
            <person name="Cadoret J.P."/>
            <person name="Chiovitti A."/>
            <person name="Choi C.J."/>
            <person name="Coesel S."/>
            <person name="De Martino A."/>
            <person name="Detter J.C."/>
            <person name="Durkin C."/>
            <person name="Falciatore A."/>
            <person name="Fournet J."/>
            <person name="Haruta M."/>
            <person name="Huysman M.J."/>
            <person name="Jenkins B.D."/>
            <person name="Jiroutova K."/>
            <person name="Jorgensen R.E."/>
            <person name="Joubert Y."/>
            <person name="Kaplan A."/>
            <person name="Kroger N."/>
            <person name="Kroth P.G."/>
            <person name="La Roche J."/>
            <person name="Lindquist E."/>
            <person name="Lommer M."/>
            <person name="Martin-Jezequel V."/>
            <person name="Lopez P.J."/>
            <person name="Lucas S."/>
            <person name="Mangogna M."/>
            <person name="McGinnis K."/>
            <person name="Medlin L.K."/>
            <person name="Montsant A."/>
            <person name="Oudot-Le Secq M.P."/>
            <person name="Napoli C."/>
            <person name="Obornik M."/>
            <person name="Parker M.S."/>
            <person name="Petit J.L."/>
            <person name="Porcel B.M."/>
            <person name="Poulsen N."/>
            <person name="Robison M."/>
            <person name="Rychlewski L."/>
            <person name="Rynearson T.A."/>
            <person name="Schmutz J."/>
            <person name="Shapiro H."/>
            <person name="Siaut M."/>
            <person name="Stanley M."/>
            <person name="Sussman M.R."/>
            <person name="Taylor A.R."/>
            <person name="Vardi A."/>
            <person name="von Dassow P."/>
            <person name="Vyverman W."/>
            <person name="Willis A."/>
            <person name="Wyrwicz L.S."/>
            <person name="Rokhsar D.S."/>
            <person name="Weissenbach J."/>
            <person name="Armbrust E.V."/>
            <person name="Green B.R."/>
            <person name="Van de Peer Y."/>
            <person name="Grigoriev I.V."/>
        </authorList>
    </citation>
    <scope>NUCLEOTIDE SEQUENCE [LARGE SCALE GENOMIC DNA]</scope>
    <source>
        <strain evidence="8 9">CCMP1335</strain>
    </source>
</reference>
<feature type="non-terminal residue" evidence="8">
    <location>
        <position position="1"/>
    </location>
</feature>
<reference evidence="8 9" key="1">
    <citation type="journal article" date="2004" name="Science">
        <title>The genome of the diatom Thalassiosira pseudonana: ecology, evolution, and metabolism.</title>
        <authorList>
            <person name="Armbrust E.V."/>
            <person name="Berges J.A."/>
            <person name="Bowler C."/>
            <person name="Green B.R."/>
            <person name="Martinez D."/>
            <person name="Putnam N.H."/>
            <person name="Zhou S."/>
            <person name="Allen A.E."/>
            <person name="Apt K.E."/>
            <person name="Bechner M."/>
            <person name="Brzezinski M.A."/>
            <person name="Chaal B.K."/>
            <person name="Chiovitti A."/>
            <person name="Davis A.K."/>
            <person name="Demarest M.S."/>
            <person name="Detter J.C."/>
            <person name="Glavina T."/>
            <person name="Goodstein D."/>
            <person name="Hadi M.Z."/>
            <person name="Hellsten U."/>
            <person name="Hildebrand M."/>
            <person name="Jenkins B.D."/>
            <person name="Jurka J."/>
            <person name="Kapitonov V.V."/>
            <person name="Kroger N."/>
            <person name="Lau W.W."/>
            <person name="Lane T.W."/>
            <person name="Larimer F.W."/>
            <person name="Lippmeier J.C."/>
            <person name="Lucas S."/>
            <person name="Medina M."/>
            <person name="Montsant A."/>
            <person name="Obornik M."/>
            <person name="Parker M.S."/>
            <person name="Palenik B."/>
            <person name="Pazour G.J."/>
            <person name="Richardson P.M."/>
            <person name="Rynearson T.A."/>
            <person name="Saito M.A."/>
            <person name="Schwartz D.C."/>
            <person name="Thamatrakoln K."/>
            <person name="Valentin K."/>
            <person name="Vardi A."/>
            <person name="Wilkerson F.P."/>
            <person name="Rokhsar D.S."/>
        </authorList>
    </citation>
    <scope>NUCLEOTIDE SEQUENCE [LARGE SCALE GENOMIC DNA]</scope>
    <source>
        <strain evidence="8 9">CCMP1335</strain>
    </source>
</reference>
<accession>B8BQC4</accession>
<evidence type="ECO:0000256" key="4">
    <source>
        <dbReference type="ARBA" id="ARBA00023242"/>
    </source>
</evidence>
<comment type="function">
    <text evidence="5">Component of the origin recognition complex (ORC) that binds origins of replication. DNA-binding is ATP-dependent. ORC is required to assemble the pre-replication complex necessary to initiate DNA replication.</text>
</comment>
<dbReference type="EMBL" id="CM000638">
    <property type="protein sequence ID" value="EED95758.1"/>
    <property type="molecule type" value="Genomic_DNA"/>
</dbReference>
<dbReference type="AlphaFoldDB" id="B8BQC4"/>
<keyword evidence="9" id="KW-1185">Reference proteome</keyword>
<dbReference type="RefSeq" id="XP_002286117.1">
    <property type="nucleotide sequence ID" value="XM_002286081.1"/>
</dbReference>
<evidence type="ECO:0000256" key="1">
    <source>
        <dbReference type="ARBA" id="ARBA00004123"/>
    </source>
</evidence>
<proteinExistence type="inferred from homology"/>
<keyword evidence="4 5" id="KW-0539">Nucleus</keyword>
<feature type="domain" description="Origin recognition complex subunit 2 winged-helix" evidence="7">
    <location>
        <begin position="249"/>
        <end position="287"/>
    </location>
</feature>
<dbReference type="GO" id="GO:0006260">
    <property type="term" value="P:DNA replication"/>
    <property type="evidence" value="ECO:0007669"/>
    <property type="project" value="UniProtKB-UniRule"/>
</dbReference>
<comment type="similarity">
    <text evidence="2 5">Belongs to the ORC2 family.</text>
</comment>
<dbReference type="InParanoid" id="B8BQC4"/>
<dbReference type="eggNOG" id="KOG2928">
    <property type="taxonomic scope" value="Eukaryota"/>
</dbReference>
<protein>
    <recommendedName>
        <fullName evidence="5">Origin recognition complex subunit 2</fullName>
    </recommendedName>
</protein>
<evidence type="ECO:0000259" key="7">
    <source>
        <dbReference type="Pfam" id="PF24882"/>
    </source>
</evidence>
<dbReference type="OMA" id="YDFELAY"/>
<dbReference type="Pfam" id="PF24882">
    <property type="entry name" value="WHD_ORC2"/>
    <property type="match status" value="1"/>
</dbReference>
<gene>
    <name evidence="8" type="primary">ORC2</name>
    <name evidence="8" type="ORF">THAPSDRAFT_260866</name>
</gene>
<evidence type="ECO:0000256" key="3">
    <source>
        <dbReference type="ARBA" id="ARBA00022705"/>
    </source>
</evidence>
<dbReference type="Pfam" id="PF04084">
    <property type="entry name" value="RecA-like_ORC2"/>
    <property type="match status" value="1"/>
</dbReference>
<dbReference type="STRING" id="35128.B8BQC4"/>
<dbReference type="GeneID" id="7445649"/>
<evidence type="ECO:0000256" key="5">
    <source>
        <dbReference type="RuleBase" id="RU368084"/>
    </source>
</evidence>
<dbReference type="PaxDb" id="35128-Thaps260866"/>
<feature type="non-terminal residue" evidence="8">
    <location>
        <position position="288"/>
    </location>
</feature>
<dbReference type="GO" id="GO:0003688">
    <property type="term" value="F:DNA replication origin binding"/>
    <property type="evidence" value="ECO:0000318"/>
    <property type="project" value="GO_Central"/>
</dbReference>
<evidence type="ECO:0000313" key="8">
    <source>
        <dbReference type="EMBL" id="EED95758.1"/>
    </source>
</evidence>
<dbReference type="InterPro" id="IPR056772">
    <property type="entry name" value="RecA-like_ORC2"/>
</dbReference>
<comment type="subunit">
    <text evidence="5">Component of the origin recognition complex (ORC).</text>
</comment>
<comment type="subcellular location">
    <subcellularLocation>
        <location evidence="1 5">Nucleus</location>
    </subcellularLocation>
</comment>
<dbReference type="GO" id="GO:0005664">
    <property type="term" value="C:nuclear origin of replication recognition complex"/>
    <property type="evidence" value="ECO:0000318"/>
    <property type="project" value="GO_Central"/>
</dbReference>
<name>B8BQC4_THAPS</name>
<feature type="domain" description="Origin recognition complex subunit 2 RecA-like" evidence="6">
    <location>
        <begin position="5"/>
        <end position="183"/>
    </location>
</feature>
<evidence type="ECO:0000313" key="9">
    <source>
        <dbReference type="Proteomes" id="UP000001449"/>
    </source>
</evidence>
<dbReference type="PANTHER" id="PTHR14052:SF0">
    <property type="entry name" value="ORIGIN RECOGNITION COMPLEX SUBUNIT 2"/>
    <property type="match status" value="1"/>
</dbReference>
<dbReference type="InterPro" id="IPR007220">
    <property type="entry name" value="ORC2"/>
</dbReference>
<dbReference type="HOGENOM" id="CLU_018596_1_0_1"/>
<evidence type="ECO:0000259" key="6">
    <source>
        <dbReference type="Pfam" id="PF04084"/>
    </source>
</evidence>
<dbReference type="Proteomes" id="UP000001449">
    <property type="component" value="Chromosome 1"/>
</dbReference>
<sequence>EFDRFEMQYRDQFHKWAISLSSNQSILLYGLGSKRSVLDDFGASLSSEGDVISLNGYDTDIDMGEFIGLMEQLFVDNDSGQTNALVGTEVESLHRDSGKGLTKRASHVAKNFAATRSRPLFLLIHNIDGASLRNRFAQDALATLTSDSKRDGTQLIRVVASVDNVNVAMFLWDPIIQHKFDWSLKRVHTHRAYFEEIRHGPRTESTKKARKIHIERASVVAVAKVLESLAPRHAEVVQLLATLQRSRNSEPVSFATLKSQCASKMLTSSDSQLRNMLKELSDHGIVSV</sequence>